<proteinExistence type="predicted"/>
<dbReference type="Proteomes" id="UP000270046">
    <property type="component" value="Chromosome"/>
</dbReference>
<evidence type="ECO:0000313" key="2">
    <source>
        <dbReference type="EMBL" id="AYL93837.1"/>
    </source>
</evidence>
<evidence type="ECO:0000313" key="3">
    <source>
        <dbReference type="Proteomes" id="UP000270046"/>
    </source>
</evidence>
<dbReference type="EMBL" id="CP032869">
    <property type="protein sequence ID" value="AYL93837.1"/>
    <property type="molecule type" value="Genomic_DNA"/>
</dbReference>
<evidence type="ECO:0000259" key="1">
    <source>
        <dbReference type="PROSITE" id="PS51819"/>
    </source>
</evidence>
<feature type="domain" description="VOC" evidence="1">
    <location>
        <begin position="7"/>
        <end position="126"/>
    </location>
</feature>
<protein>
    <recommendedName>
        <fullName evidence="1">VOC domain-containing protein</fullName>
    </recommendedName>
</protein>
<accession>A0A494VGV9</accession>
<keyword evidence="3" id="KW-1185">Reference proteome</keyword>
<reference evidence="2 3" key="1">
    <citation type="submission" date="2018-10" db="EMBL/GenBank/DDBJ databases">
        <title>Genome sequencing of Mucilaginibacter sp. HYN0043.</title>
        <authorList>
            <person name="Kim M."/>
            <person name="Yi H."/>
        </authorList>
    </citation>
    <scope>NUCLEOTIDE SEQUENCE [LARGE SCALE GENOMIC DNA]</scope>
    <source>
        <strain evidence="2 3">HYN0043</strain>
    </source>
</reference>
<sequence length="126" mass="14557">MNKNPQIIGTAAQIVVPDVVKTVEYYINVLGFELVAYFFEQPPVYGIVQRNGYQVHFGKSDDGTIHRNDTIRKGMPDFIFWVPEIEAFYDEVTRNGAIIMQEIIRRSYGREFIIEDCDGHLVHICD</sequence>
<dbReference type="Gene3D" id="3.10.180.10">
    <property type="entry name" value="2,3-Dihydroxybiphenyl 1,2-Dioxygenase, domain 1"/>
    <property type="match status" value="1"/>
</dbReference>
<dbReference type="InterPro" id="IPR004360">
    <property type="entry name" value="Glyas_Fos-R_dOase_dom"/>
</dbReference>
<dbReference type="KEGG" id="muh:HYN43_000340"/>
<dbReference type="Pfam" id="PF00903">
    <property type="entry name" value="Glyoxalase"/>
    <property type="match status" value="1"/>
</dbReference>
<dbReference type="AlphaFoldDB" id="A0A494VGV9"/>
<dbReference type="InterPro" id="IPR029068">
    <property type="entry name" value="Glyas_Bleomycin-R_OHBP_Dase"/>
</dbReference>
<name>A0A494VGV9_9SPHI</name>
<dbReference type="OrthoDB" id="66829at2"/>
<dbReference type="InterPro" id="IPR037523">
    <property type="entry name" value="VOC_core"/>
</dbReference>
<organism evidence="2 3">
    <name type="scientific">Mucilaginibacter celer</name>
    <dbReference type="NCBI Taxonomy" id="2305508"/>
    <lineage>
        <taxon>Bacteria</taxon>
        <taxon>Pseudomonadati</taxon>
        <taxon>Bacteroidota</taxon>
        <taxon>Sphingobacteriia</taxon>
        <taxon>Sphingobacteriales</taxon>
        <taxon>Sphingobacteriaceae</taxon>
        <taxon>Mucilaginibacter</taxon>
    </lineage>
</organism>
<dbReference type="SUPFAM" id="SSF54593">
    <property type="entry name" value="Glyoxalase/Bleomycin resistance protein/Dihydroxybiphenyl dioxygenase"/>
    <property type="match status" value="1"/>
</dbReference>
<dbReference type="RefSeq" id="WP_119407558.1">
    <property type="nucleotide sequence ID" value="NZ_CP032869.1"/>
</dbReference>
<dbReference type="PROSITE" id="PS51819">
    <property type="entry name" value="VOC"/>
    <property type="match status" value="1"/>
</dbReference>
<gene>
    <name evidence="2" type="ORF">HYN43_000340</name>
</gene>